<sequence>MATPGRAVGRELDETNIAGLKRHKAPCRFCHADPATLKAATDAAAYLATQRKEIANQTGKVADPFAPAGDPLGYLSRLKPDQVTALRGKLTAVTGILLTKMGPPPAASDGPLDAAVLVQLLDDVFRRVRMHMQTLDSDREYRTMQWCTENWYPLSDTEREFHWPLWTIQDQASLRGTLRSDPSKSPLPHIREIVLRAAHLVSGYFGRLHTLIVDDGSDADSITEKSEENPFEDDLASTNDAAMAFGAELLSFVLRCLIVSQHSTDQELYLQLLDIFDTVHSIAIYSARLSSLVSFVAGIDYGRMALSTSLDGLVPNLYGAERMETTLPKLRFCLTAAKVNDGKFASLEEFITAKVHVGMLNTLRVTQAWKDLAIVLPFIVRVYAFKVGQLHDSPAEQRSLVADFASQFFECVPSIPFELDRRISENHISTLTEMVPNWARTPAEAAWFELLTIWRHSIQKRRADYGKAQRAEGKYATVGERIKKMLPGNKGSKPQQGAHLNAEAQMDEEVVATVERIETLAYEHPGTVQRVHVRDRARILDGGWTQTTPCSYCGKKFTVVNVEKMYEVTCHECLQNHRPQPKQVSSDAPMTAPRFSASNPFALFDTTPSGWSTAVELLDRKQHVDVYWLGQAIQLRQGALMQALHMKMPEDPNVAVPPFEEDVDADELMDSLGGDQLVDQTKRMLERVVGNACRNTD</sequence>
<organism evidence="1 2">
    <name type="scientific">Gonapodya prolifera (strain JEL478)</name>
    <name type="common">Monoblepharis prolifera</name>
    <dbReference type="NCBI Taxonomy" id="1344416"/>
    <lineage>
        <taxon>Eukaryota</taxon>
        <taxon>Fungi</taxon>
        <taxon>Fungi incertae sedis</taxon>
        <taxon>Chytridiomycota</taxon>
        <taxon>Chytridiomycota incertae sedis</taxon>
        <taxon>Monoblepharidomycetes</taxon>
        <taxon>Monoblepharidales</taxon>
        <taxon>Gonapodyaceae</taxon>
        <taxon>Gonapodya</taxon>
    </lineage>
</organism>
<gene>
    <name evidence="1" type="ORF">M427DRAFT_74514</name>
</gene>
<keyword evidence="2" id="KW-1185">Reference proteome</keyword>
<accession>A0A139A0H7</accession>
<evidence type="ECO:0000313" key="1">
    <source>
        <dbReference type="EMBL" id="KXS10128.1"/>
    </source>
</evidence>
<protein>
    <submittedName>
        <fullName evidence="1">Uncharacterized protein</fullName>
    </submittedName>
</protein>
<evidence type="ECO:0000313" key="2">
    <source>
        <dbReference type="Proteomes" id="UP000070544"/>
    </source>
</evidence>
<proteinExistence type="predicted"/>
<dbReference type="Proteomes" id="UP000070544">
    <property type="component" value="Unassembled WGS sequence"/>
</dbReference>
<name>A0A139A0H7_GONPJ</name>
<reference evidence="1 2" key="1">
    <citation type="journal article" date="2015" name="Genome Biol. Evol.">
        <title>Phylogenomic analyses indicate that early fungi evolved digesting cell walls of algal ancestors of land plants.</title>
        <authorList>
            <person name="Chang Y."/>
            <person name="Wang S."/>
            <person name="Sekimoto S."/>
            <person name="Aerts A.L."/>
            <person name="Choi C."/>
            <person name="Clum A."/>
            <person name="LaButti K.M."/>
            <person name="Lindquist E.A."/>
            <person name="Yee Ngan C."/>
            <person name="Ohm R.A."/>
            <person name="Salamov A.A."/>
            <person name="Grigoriev I.V."/>
            <person name="Spatafora J.W."/>
            <person name="Berbee M.L."/>
        </authorList>
    </citation>
    <scope>NUCLEOTIDE SEQUENCE [LARGE SCALE GENOMIC DNA]</scope>
    <source>
        <strain evidence="1 2">JEL478</strain>
    </source>
</reference>
<dbReference type="AlphaFoldDB" id="A0A139A0H7"/>
<dbReference type="EMBL" id="KQ965836">
    <property type="protein sequence ID" value="KXS10128.1"/>
    <property type="molecule type" value="Genomic_DNA"/>
</dbReference>